<accession>A0A7W9DY65</accession>
<evidence type="ECO:0008006" key="4">
    <source>
        <dbReference type="Google" id="ProtNLM"/>
    </source>
</evidence>
<proteinExistence type="predicted"/>
<name>A0A7W9DY65_9SPHI</name>
<feature type="transmembrane region" description="Helical" evidence="1">
    <location>
        <begin position="73"/>
        <end position="106"/>
    </location>
</feature>
<feature type="transmembrane region" description="Helical" evidence="1">
    <location>
        <begin position="34"/>
        <end position="53"/>
    </location>
</feature>
<evidence type="ECO:0000256" key="1">
    <source>
        <dbReference type="SAM" id="Phobius"/>
    </source>
</evidence>
<dbReference type="RefSeq" id="WP_183881009.1">
    <property type="nucleotide sequence ID" value="NZ_JACHCE010000002.1"/>
</dbReference>
<comment type="caution">
    <text evidence="2">The sequence shown here is derived from an EMBL/GenBank/DDBJ whole genome shotgun (WGS) entry which is preliminary data.</text>
</comment>
<sequence length="291" mass="32803">MSEKVEFKKLREFGEIINDTVRFCKENFKPLLKVFVYFCGIFIIAGMVALIVQQTSLQTSLRNIDPRDTLGRLAGYATISYFFVALIGSVFYTAINVSILSFIALYIEKGNIAPEVDEVWGYFRYYFLRIFGSSILLSLLIIISLVMCLVPGLYLFPAISLMTPVMIFENASLGYAFSKSFKLLKEQWWTTAATLLIIWVITYATSAFASLPATIMVMVSTLTGGVKGISTGLIIFSSILQELCKVFMIIPIVGVSFCYFNLSERQNSSGLMERIQKMGQDETPFHSKEEY</sequence>
<dbReference type="Proteomes" id="UP000537204">
    <property type="component" value="Unassembled WGS sequence"/>
</dbReference>
<feature type="transmembrane region" description="Helical" evidence="1">
    <location>
        <begin position="126"/>
        <end position="147"/>
    </location>
</feature>
<dbReference type="AlphaFoldDB" id="A0A7W9DY65"/>
<feature type="transmembrane region" description="Helical" evidence="1">
    <location>
        <begin position="153"/>
        <end position="176"/>
    </location>
</feature>
<organism evidence="2 3">
    <name type="scientific">Pedobacter cryoconitis</name>
    <dbReference type="NCBI Taxonomy" id="188932"/>
    <lineage>
        <taxon>Bacteria</taxon>
        <taxon>Pseudomonadati</taxon>
        <taxon>Bacteroidota</taxon>
        <taxon>Sphingobacteriia</taxon>
        <taxon>Sphingobacteriales</taxon>
        <taxon>Sphingobacteriaceae</taxon>
        <taxon>Pedobacter</taxon>
    </lineage>
</organism>
<protein>
    <recommendedName>
        <fullName evidence="4">Glycerophosphoryl diester phosphodiesterase membrane domain-containing protein</fullName>
    </recommendedName>
</protein>
<evidence type="ECO:0000313" key="2">
    <source>
        <dbReference type="EMBL" id="MBB5635902.1"/>
    </source>
</evidence>
<feature type="transmembrane region" description="Helical" evidence="1">
    <location>
        <begin position="188"/>
        <end position="209"/>
    </location>
</feature>
<gene>
    <name evidence="2" type="ORF">HDE68_001790</name>
</gene>
<keyword evidence="1" id="KW-1133">Transmembrane helix</keyword>
<keyword evidence="1" id="KW-0812">Transmembrane</keyword>
<evidence type="ECO:0000313" key="3">
    <source>
        <dbReference type="Proteomes" id="UP000537204"/>
    </source>
</evidence>
<feature type="transmembrane region" description="Helical" evidence="1">
    <location>
        <begin position="243"/>
        <end position="262"/>
    </location>
</feature>
<keyword evidence="1" id="KW-0472">Membrane</keyword>
<reference evidence="2 3" key="1">
    <citation type="submission" date="2020-08" db="EMBL/GenBank/DDBJ databases">
        <title>Genomic Encyclopedia of Type Strains, Phase IV (KMG-V): Genome sequencing to study the core and pangenomes of soil and plant-associated prokaryotes.</title>
        <authorList>
            <person name="Whitman W."/>
        </authorList>
    </citation>
    <scope>NUCLEOTIDE SEQUENCE [LARGE SCALE GENOMIC DNA]</scope>
    <source>
        <strain evidence="2 3">S3M1</strain>
    </source>
</reference>
<dbReference type="EMBL" id="JACHCE010000002">
    <property type="protein sequence ID" value="MBB5635902.1"/>
    <property type="molecule type" value="Genomic_DNA"/>
</dbReference>